<comment type="caution">
    <text evidence="2">The sequence shown here is derived from an EMBL/GenBank/DDBJ whole genome shotgun (WGS) entry which is preliminary data.</text>
</comment>
<dbReference type="EMBL" id="VSRR010116132">
    <property type="protein sequence ID" value="MPC98914.1"/>
    <property type="molecule type" value="Genomic_DNA"/>
</dbReference>
<accession>A0A5B7K2R0</accession>
<reference evidence="2 3" key="1">
    <citation type="submission" date="2019-05" db="EMBL/GenBank/DDBJ databases">
        <title>Another draft genome of Portunus trituberculatus and its Hox gene families provides insights of decapod evolution.</title>
        <authorList>
            <person name="Jeong J.-H."/>
            <person name="Song I."/>
            <person name="Kim S."/>
            <person name="Choi T."/>
            <person name="Kim D."/>
            <person name="Ryu S."/>
            <person name="Kim W."/>
        </authorList>
    </citation>
    <scope>NUCLEOTIDE SEQUENCE [LARGE SCALE GENOMIC DNA]</scope>
    <source>
        <tissue evidence="2">Muscle</tissue>
    </source>
</reference>
<gene>
    <name evidence="2" type="ORF">E2C01_094301</name>
</gene>
<feature type="compositionally biased region" description="Polar residues" evidence="1">
    <location>
        <begin position="9"/>
        <end position="32"/>
    </location>
</feature>
<dbReference type="AlphaFoldDB" id="A0A5B7K2R0"/>
<evidence type="ECO:0000313" key="3">
    <source>
        <dbReference type="Proteomes" id="UP000324222"/>
    </source>
</evidence>
<proteinExistence type="predicted"/>
<organism evidence="2 3">
    <name type="scientific">Portunus trituberculatus</name>
    <name type="common">Swimming crab</name>
    <name type="synonym">Neptunus trituberculatus</name>
    <dbReference type="NCBI Taxonomy" id="210409"/>
    <lineage>
        <taxon>Eukaryota</taxon>
        <taxon>Metazoa</taxon>
        <taxon>Ecdysozoa</taxon>
        <taxon>Arthropoda</taxon>
        <taxon>Crustacea</taxon>
        <taxon>Multicrustacea</taxon>
        <taxon>Malacostraca</taxon>
        <taxon>Eumalacostraca</taxon>
        <taxon>Eucarida</taxon>
        <taxon>Decapoda</taxon>
        <taxon>Pleocyemata</taxon>
        <taxon>Brachyura</taxon>
        <taxon>Eubrachyura</taxon>
        <taxon>Portunoidea</taxon>
        <taxon>Portunidae</taxon>
        <taxon>Portuninae</taxon>
        <taxon>Portunus</taxon>
    </lineage>
</organism>
<evidence type="ECO:0000256" key="1">
    <source>
        <dbReference type="SAM" id="MobiDB-lite"/>
    </source>
</evidence>
<feature type="compositionally biased region" description="Basic and acidic residues" evidence="1">
    <location>
        <begin position="67"/>
        <end position="77"/>
    </location>
</feature>
<keyword evidence="3" id="KW-1185">Reference proteome</keyword>
<dbReference type="Proteomes" id="UP000324222">
    <property type="component" value="Unassembled WGS sequence"/>
</dbReference>
<sequence>MHREAEAYSTANSTPGGDGQNTRHSMKQQNLATPPAACGSNEKTYAQEVPVTRLTTGSMGGLCHPARQGEWEEGRTG</sequence>
<feature type="region of interest" description="Disordered" evidence="1">
    <location>
        <begin position="1"/>
        <end position="77"/>
    </location>
</feature>
<evidence type="ECO:0000313" key="2">
    <source>
        <dbReference type="EMBL" id="MPC98914.1"/>
    </source>
</evidence>
<name>A0A5B7K2R0_PORTR</name>
<protein>
    <submittedName>
        <fullName evidence="2">Uncharacterized protein</fullName>
    </submittedName>
</protein>